<keyword evidence="9" id="KW-0963">Cytoplasm</keyword>
<dbReference type="SUPFAM" id="SSF52540">
    <property type="entry name" value="P-loop containing nucleoside triphosphate hydrolases"/>
    <property type="match status" value="1"/>
</dbReference>
<dbReference type="CDD" id="cd00071">
    <property type="entry name" value="GMPK"/>
    <property type="match status" value="1"/>
</dbReference>
<dbReference type="Pfam" id="PF00625">
    <property type="entry name" value="Guanylate_kin"/>
    <property type="match status" value="1"/>
</dbReference>
<dbReference type="NCBIfam" id="TIGR03263">
    <property type="entry name" value="guanyl_kin"/>
    <property type="match status" value="1"/>
</dbReference>
<proteinExistence type="inferred from homology"/>
<dbReference type="EMBL" id="DTMF01000207">
    <property type="protein sequence ID" value="HGF34361.1"/>
    <property type="molecule type" value="Genomic_DNA"/>
</dbReference>
<dbReference type="Gene3D" id="3.40.50.300">
    <property type="entry name" value="P-loop containing nucleotide triphosphate hydrolases"/>
    <property type="match status" value="1"/>
</dbReference>
<dbReference type="GO" id="GO:0004385">
    <property type="term" value="F:GMP kinase activity"/>
    <property type="evidence" value="ECO:0007669"/>
    <property type="project" value="UniProtKB-UniRule"/>
</dbReference>
<reference evidence="11" key="1">
    <citation type="journal article" date="2020" name="mSystems">
        <title>Genome- and Community-Level Interaction Insights into Carbon Utilization and Element Cycling Functions of Hydrothermarchaeota in Hydrothermal Sediment.</title>
        <authorList>
            <person name="Zhou Z."/>
            <person name="Liu Y."/>
            <person name="Xu W."/>
            <person name="Pan J."/>
            <person name="Luo Z.H."/>
            <person name="Li M."/>
        </authorList>
    </citation>
    <scope>NUCLEOTIDE SEQUENCE [LARGE SCALE GENOMIC DNA]</scope>
    <source>
        <strain evidence="11">SpSt-897</strain>
    </source>
</reference>
<dbReference type="FunFam" id="3.30.63.10:FF:000002">
    <property type="entry name" value="Guanylate kinase 1"/>
    <property type="match status" value="1"/>
</dbReference>
<comment type="subcellular location">
    <subcellularLocation>
        <location evidence="9">Cytoplasm</location>
    </subcellularLocation>
</comment>
<comment type="catalytic activity">
    <reaction evidence="9">
        <text>GMP + ATP = GDP + ADP</text>
        <dbReference type="Rhea" id="RHEA:20780"/>
        <dbReference type="ChEBI" id="CHEBI:30616"/>
        <dbReference type="ChEBI" id="CHEBI:58115"/>
        <dbReference type="ChEBI" id="CHEBI:58189"/>
        <dbReference type="ChEBI" id="CHEBI:456216"/>
        <dbReference type="EC" id="2.7.4.8"/>
    </reaction>
</comment>
<keyword evidence="4 9" id="KW-0808">Transferase</keyword>
<evidence type="ECO:0000259" key="10">
    <source>
        <dbReference type="PROSITE" id="PS50052"/>
    </source>
</evidence>
<gene>
    <name evidence="9" type="primary">gmk</name>
    <name evidence="11" type="ORF">ENW96_08235</name>
</gene>
<accession>A0A7C3UZY8</accession>
<comment type="function">
    <text evidence="9">Essential for recycling GMP and indirectly, cGMP.</text>
</comment>
<dbReference type="GO" id="GO:0005829">
    <property type="term" value="C:cytosol"/>
    <property type="evidence" value="ECO:0007669"/>
    <property type="project" value="TreeGrafter"/>
</dbReference>
<keyword evidence="5 9" id="KW-0547">Nucleotide-binding</keyword>
<dbReference type="InterPro" id="IPR008144">
    <property type="entry name" value="Guanylate_kin-like_dom"/>
</dbReference>
<evidence type="ECO:0000256" key="7">
    <source>
        <dbReference type="ARBA" id="ARBA00022840"/>
    </source>
</evidence>
<dbReference type="HAMAP" id="MF_00328">
    <property type="entry name" value="Guanylate_kinase"/>
    <property type="match status" value="1"/>
</dbReference>
<evidence type="ECO:0000256" key="8">
    <source>
        <dbReference type="ARBA" id="ARBA00030128"/>
    </source>
</evidence>
<name>A0A7C3UZY8_9BACT</name>
<dbReference type="EC" id="2.7.4.8" evidence="2 9"/>
<evidence type="ECO:0000256" key="9">
    <source>
        <dbReference type="HAMAP-Rule" id="MF_00328"/>
    </source>
</evidence>
<feature type="binding site" evidence="9">
    <location>
        <begin position="10"/>
        <end position="17"/>
    </location>
    <ligand>
        <name>ATP</name>
        <dbReference type="ChEBI" id="CHEBI:30616"/>
    </ligand>
</feature>
<organism evidence="11">
    <name type="scientific">Desulfobacca acetoxidans</name>
    <dbReference type="NCBI Taxonomy" id="60893"/>
    <lineage>
        <taxon>Bacteria</taxon>
        <taxon>Pseudomonadati</taxon>
        <taxon>Thermodesulfobacteriota</taxon>
        <taxon>Desulfobaccia</taxon>
        <taxon>Desulfobaccales</taxon>
        <taxon>Desulfobaccaceae</taxon>
        <taxon>Desulfobacca</taxon>
    </lineage>
</organism>
<evidence type="ECO:0000256" key="1">
    <source>
        <dbReference type="ARBA" id="ARBA00005790"/>
    </source>
</evidence>
<dbReference type="InterPro" id="IPR027417">
    <property type="entry name" value="P-loop_NTPase"/>
</dbReference>
<evidence type="ECO:0000256" key="2">
    <source>
        <dbReference type="ARBA" id="ARBA00012961"/>
    </source>
</evidence>
<comment type="caution">
    <text evidence="11">The sequence shown here is derived from an EMBL/GenBank/DDBJ whole genome shotgun (WGS) entry which is preliminary data.</text>
</comment>
<dbReference type="PROSITE" id="PS50052">
    <property type="entry name" value="GUANYLATE_KINASE_2"/>
    <property type="match status" value="1"/>
</dbReference>
<keyword evidence="6 9" id="KW-0418">Kinase</keyword>
<comment type="similarity">
    <text evidence="1 9">Belongs to the guanylate kinase family.</text>
</comment>
<dbReference type="PANTHER" id="PTHR23117:SF13">
    <property type="entry name" value="GUANYLATE KINASE"/>
    <property type="match status" value="1"/>
</dbReference>
<dbReference type="PANTHER" id="PTHR23117">
    <property type="entry name" value="GUANYLATE KINASE-RELATED"/>
    <property type="match status" value="1"/>
</dbReference>
<dbReference type="InterPro" id="IPR020590">
    <property type="entry name" value="Guanylate_kinase_CS"/>
</dbReference>
<keyword evidence="7 9" id="KW-0067">ATP-binding</keyword>
<dbReference type="GO" id="GO:0005524">
    <property type="term" value="F:ATP binding"/>
    <property type="evidence" value="ECO:0007669"/>
    <property type="project" value="UniProtKB-UniRule"/>
</dbReference>
<dbReference type="AlphaFoldDB" id="A0A7C3UZY8"/>
<sequence length="200" mass="22651">MTEEIYIVSAPSGAGKSTLLKRLLAAEAGLRFSISYTTRAPRSGESHGRDYFFVSRREFLQIRDQGGLLEWVEQFGHFYGTSREYVTQCLAEGYGVVFDIDVRGAKALKKSFPQATFIFILPPSLEVLEQRLRQRGEIADAELARRLAQGRDELGEAHWYDFLVVNDNLEDGLAQLRAIVLAGRCRTSRLWPRLAARFGF</sequence>
<evidence type="ECO:0000256" key="5">
    <source>
        <dbReference type="ARBA" id="ARBA00022741"/>
    </source>
</evidence>
<evidence type="ECO:0000256" key="4">
    <source>
        <dbReference type="ARBA" id="ARBA00022679"/>
    </source>
</evidence>
<dbReference type="SMART" id="SM00072">
    <property type="entry name" value="GuKc"/>
    <property type="match status" value="1"/>
</dbReference>
<dbReference type="PROSITE" id="PS00856">
    <property type="entry name" value="GUANYLATE_KINASE_1"/>
    <property type="match status" value="1"/>
</dbReference>
<dbReference type="InterPro" id="IPR008145">
    <property type="entry name" value="GK/Ca_channel_bsu"/>
</dbReference>
<evidence type="ECO:0000313" key="11">
    <source>
        <dbReference type="EMBL" id="HGF34361.1"/>
    </source>
</evidence>
<evidence type="ECO:0000256" key="6">
    <source>
        <dbReference type="ARBA" id="ARBA00022777"/>
    </source>
</evidence>
<protein>
    <recommendedName>
        <fullName evidence="3 9">Guanylate kinase</fullName>
        <ecNumber evidence="2 9">2.7.4.8</ecNumber>
    </recommendedName>
    <alternativeName>
        <fullName evidence="8 9">GMP kinase</fullName>
    </alternativeName>
</protein>
<dbReference type="InterPro" id="IPR017665">
    <property type="entry name" value="Guanylate_kinase"/>
</dbReference>
<feature type="domain" description="Guanylate kinase-like" evidence="10">
    <location>
        <begin position="3"/>
        <end position="181"/>
    </location>
</feature>
<dbReference type="Gene3D" id="3.30.63.10">
    <property type="entry name" value="Guanylate Kinase phosphate binding domain"/>
    <property type="match status" value="1"/>
</dbReference>
<evidence type="ECO:0000256" key="3">
    <source>
        <dbReference type="ARBA" id="ARBA00016296"/>
    </source>
</evidence>